<reference evidence="2 3" key="1">
    <citation type="submission" date="2018-03" db="EMBL/GenBank/DDBJ databases">
        <title>Chitinolytic properties of Streptosporangium nondiastaticum TBG75A20.</title>
        <authorList>
            <person name="Gayathri V."/>
            <person name="Shiburaj S."/>
        </authorList>
    </citation>
    <scope>NUCLEOTIDE SEQUENCE [LARGE SCALE GENOMIC DNA]</scope>
    <source>
        <strain evidence="2 3">TBG75A20</strain>
    </source>
</reference>
<feature type="region of interest" description="Disordered" evidence="1">
    <location>
        <begin position="52"/>
        <end position="80"/>
    </location>
</feature>
<name>A0A9X7JNC5_9ACTN</name>
<keyword evidence="3" id="KW-1185">Reference proteome</keyword>
<comment type="caution">
    <text evidence="2">The sequence shown here is derived from an EMBL/GenBank/DDBJ whole genome shotgun (WGS) entry which is preliminary data.</text>
</comment>
<protein>
    <submittedName>
        <fullName evidence="2">Uncharacterized protein</fullName>
    </submittedName>
</protein>
<proteinExistence type="predicted"/>
<dbReference type="EMBL" id="PXWG01000058">
    <property type="protein sequence ID" value="PSJ26868.1"/>
    <property type="molecule type" value="Genomic_DNA"/>
</dbReference>
<feature type="compositionally biased region" description="Polar residues" evidence="1">
    <location>
        <begin position="52"/>
        <end position="61"/>
    </location>
</feature>
<organism evidence="2 3">
    <name type="scientific">Streptosporangium nondiastaticum</name>
    <dbReference type="NCBI Taxonomy" id="35764"/>
    <lineage>
        <taxon>Bacteria</taxon>
        <taxon>Bacillati</taxon>
        <taxon>Actinomycetota</taxon>
        <taxon>Actinomycetes</taxon>
        <taxon>Streptosporangiales</taxon>
        <taxon>Streptosporangiaceae</taxon>
        <taxon>Streptosporangium</taxon>
    </lineage>
</organism>
<evidence type="ECO:0000313" key="2">
    <source>
        <dbReference type="EMBL" id="PSJ26868.1"/>
    </source>
</evidence>
<dbReference type="AlphaFoldDB" id="A0A9X7JNC5"/>
<sequence>MGGPGRPCRRDGGGCLLRDHIEEFGVAQDGRVFRAFRGGHLLSKEYSETWQAARAQTNRSSALMDEDEDEGRPNRTQRVS</sequence>
<dbReference type="Proteomes" id="UP000242427">
    <property type="component" value="Unassembled WGS sequence"/>
</dbReference>
<accession>A0A9X7JNC5</accession>
<evidence type="ECO:0000256" key="1">
    <source>
        <dbReference type="SAM" id="MobiDB-lite"/>
    </source>
</evidence>
<gene>
    <name evidence="2" type="ORF">B7P34_20700</name>
</gene>
<evidence type="ECO:0000313" key="3">
    <source>
        <dbReference type="Proteomes" id="UP000242427"/>
    </source>
</evidence>